<comment type="function">
    <text evidence="6">Extracellular fibrinogen-binding protein that plays an important role in virulence. By interacting with the alpha chain of fibrinogen and its derivative fibrin, enhances a non-functional interaction between fibrinogen and platelets and is responsible for repression of fibrinogen-dependent platelet aggregation. In addition, assembles a fibrinogen protective shield around the bacteria which results in impaired phagocytic clearance by the host. Mechanistically, interacts with host complement C3b deposited on the surface of the bacterium via its C-terminal and then recruits fibrinogen via its N-terminal.</text>
</comment>
<evidence type="ECO:0000256" key="2">
    <source>
        <dbReference type="ARBA" id="ARBA00017236"/>
    </source>
</evidence>
<evidence type="ECO:0000256" key="8">
    <source>
        <dbReference type="SAM" id="Coils"/>
    </source>
</evidence>
<comment type="subunit">
    <text evidence="7">Interacts with host fibrinogen alpha chain/FGA. Interacts with host complement protein C3.</text>
</comment>
<protein>
    <recommendedName>
        <fullName evidence="2">Fibrinogen-binding protein</fullName>
    </recommendedName>
</protein>
<accession>A0ABD7TT81</accession>
<reference evidence="11" key="1">
    <citation type="submission" date="2022-03" db="EMBL/GenBank/DDBJ databases">
        <title>Comparative Genomics of East African Camel-Associated Staphylococcaceae spp.: Diversity and Inheritance of Traits Involved in Host-Pathogen Interactions.</title>
        <authorList>
            <person name="Akarsu H."/>
            <person name="Liljander A."/>
            <person name="Younan M."/>
            <person name="Brodard I."/>
            <person name="Glucks I."/>
            <person name="Labroussaa F."/>
            <person name="Overesch G."/>
            <person name="Kuhnert P."/>
            <person name="Perreten V."/>
            <person name="Drexler J.F."/>
            <person name="Corman V.M."/>
            <person name="Falquet L."/>
            <person name="Jores J."/>
        </authorList>
    </citation>
    <scope>NUCLEOTIDE SEQUENCE</scope>
    <source>
        <strain evidence="11">IVB6197</strain>
    </source>
</reference>
<keyword evidence="4 9" id="KW-0732">Signal</keyword>
<feature type="domain" description="Extracellular fibrinogen binding protein C-terminal" evidence="10">
    <location>
        <begin position="116"/>
        <end position="174"/>
    </location>
</feature>
<gene>
    <name evidence="11" type="ORF">MUA95_09545</name>
</gene>
<dbReference type="EMBL" id="CP094809">
    <property type="protein sequence ID" value="UXU56797.1"/>
    <property type="molecule type" value="Genomic_DNA"/>
</dbReference>
<evidence type="ECO:0000259" key="10">
    <source>
        <dbReference type="Pfam" id="PF12199"/>
    </source>
</evidence>
<feature type="chain" id="PRO_5044849549" description="Fibrinogen-binding protein" evidence="9">
    <location>
        <begin position="30"/>
        <end position="174"/>
    </location>
</feature>
<dbReference type="GO" id="GO:0005576">
    <property type="term" value="C:extracellular region"/>
    <property type="evidence" value="ECO:0007669"/>
    <property type="project" value="UniProtKB-SubCell"/>
</dbReference>
<proteinExistence type="predicted"/>
<dbReference type="Gene3D" id="1.10.10.1270">
    <property type="entry name" value="Sbi, C3 binding domain IV"/>
    <property type="match status" value="1"/>
</dbReference>
<evidence type="ECO:0000256" key="5">
    <source>
        <dbReference type="ARBA" id="ARBA00023026"/>
    </source>
</evidence>
<evidence type="ECO:0000256" key="4">
    <source>
        <dbReference type="ARBA" id="ARBA00022729"/>
    </source>
</evidence>
<evidence type="ECO:0000313" key="11">
    <source>
        <dbReference type="EMBL" id="UXU56797.1"/>
    </source>
</evidence>
<evidence type="ECO:0000256" key="1">
    <source>
        <dbReference type="ARBA" id="ARBA00004613"/>
    </source>
</evidence>
<dbReference type="Proteomes" id="UP001065705">
    <property type="component" value="Chromosome"/>
</dbReference>
<keyword evidence="8" id="KW-0175">Coiled coil</keyword>
<feature type="coiled-coil region" evidence="8">
    <location>
        <begin position="104"/>
        <end position="131"/>
    </location>
</feature>
<dbReference type="InterPro" id="IPR036233">
    <property type="entry name" value="Efb_C_sf"/>
</dbReference>
<dbReference type="AlphaFoldDB" id="A0ABD7TT81"/>
<evidence type="ECO:0000256" key="3">
    <source>
        <dbReference type="ARBA" id="ARBA00022525"/>
    </source>
</evidence>
<organism evidence="11 12">
    <name type="scientific">Staphylococcus agnetis</name>
    <dbReference type="NCBI Taxonomy" id="985762"/>
    <lineage>
        <taxon>Bacteria</taxon>
        <taxon>Bacillati</taxon>
        <taxon>Bacillota</taxon>
        <taxon>Bacilli</taxon>
        <taxon>Bacillales</taxon>
        <taxon>Staphylococcaceae</taxon>
        <taxon>Staphylococcus</taxon>
    </lineage>
</organism>
<evidence type="ECO:0000256" key="6">
    <source>
        <dbReference type="ARBA" id="ARBA00045750"/>
    </source>
</evidence>
<feature type="signal peptide" evidence="9">
    <location>
        <begin position="1"/>
        <end position="29"/>
    </location>
</feature>
<dbReference type="InterPro" id="IPR041909">
    <property type="entry name" value="Sbi_C3_db_domIV"/>
</dbReference>
<keyword evidence="3" id="KW-0964">Secreted</keyword>
<name>A0ABD7TT81_9STAP</name>
<dbReference type="InterPro" id="IPR021033">
    <property type="entry name" value="Extracellular_fibrinogen-bd_C"/>
</dbReference>
<evidence type="ECO:0000256" key="9">
    <source>
        <dbReference type="SAM" id="SignalP"/>
    </source>
</evidence>
<sequence length="174" mass="19472">MKNKFIAKSLLTLSVLGVTVTGISSSAEASGLYGPREKKPIAIKNNIVEYSNGTYKYQSRPKFNKTPKYIKFRHANNIVEYNDGTFSYGPRPEIKKYEMKKSQNKTLAESLAALQAKLNNAKTLVAEFEKKHSIKTHRAAQRAVNILPSEAAVSSDKKALQDRIDKVLNQGRIK</sequence>
<comment type="subcellular location">
    <subcellularLocation>
        <location evidence="1">Secreted</location>
    </subcellularLocation>
</comment>
<evidence type="ECO:0000256" key="7">
    <source>
        <dbReference type="ARBA" id="ARBA00046383"/>
    </source>
</evidence>
<evidence type="ECO:0000313" key="12">
    <source>
        <dbReference type="Proteomes" id="UP001065705"/>
    </source>
</evidence>
<dbReference type="SUPFAM" id="SSF158366">
    <property type="entry name" value="Efb C-domain-like"/>
    <property type="match status" value="1"/>
</dbReference>
<keyword evidence="5" id="KW-0843">Virulence</keyword>
<dbReference type="Pfam" id="PF12199">
    <property type="entry name" value="efb-c"/>
    <property type="match status" value="1"/>
</dbReference>
<dbReference type="RefSeq" id="WP_262626239.1">
    <property type="nucleotide sequence ID" value="NZ_CP094809.1"/>
</dbReference>